<sequence length="237" mass="26838">MNCWICGDPAETGEHMIKASDLRYLFGHTTTKTPIYRRINTCPHELIQGVSSPKLKFRTRLCAHCNNARTQLYDKSWETFVSYLRNRSNPIQPGEVIRPVHAFQNGLRRGLLGIHLYFVKLTGCLILDAEVPIETESLANAILKSAAHPNIYLSFLAIKGRRFQNRAFVTPIQTMTVNGGLVSAQWFYFVGRIGVHITYATHVHLRSDKVHLWHPSSSTKTITLDEMNFSLAIAKSS</sequence>
<evidence type="ECO:0000313" key="2">
    <source>
        <dbReference type="EMBL" id="TYP84726.1"/>
    </source>
</evidence>
<protein>
    <recommendedName>
        <fullName evidence="5">HNH endonuclease</fullName>
    </recommendedName>
</protein>
<dbReference type="EMBL" id="VNHT01000038">
    <property type="protein sequence ID" value="TYP84726.1"/>
    <property type="molecule type" value="Genomic_DNA"/>
</dbReference>
<dbReference type="Proteomes" id="UP000034156">
    <property type="component" value="Chromosome"/>
</dbReference>
<proteinExistence type="predicted"/>
<dbReference type="AlphaFoldDB" id="A0A0F7KEP1"/>
<name>A0A0F7KEP1_9PROT</name>
<dbReference type="EMBL" id="CP011451">
    <property type="protein sequence ID" value="AKH37292.1"/>
    <property type="molecule type" value="Genomic_DNA"/>
</dbReference>
<evidence type="ECO:0000313" key="3">
    <source>
        <dbReference type="Proteomes" id="UP000034156"/>
    </source>
</evidence>
<dbReference type="PATRIC" id="fig|44574.3.peg.1187"/>
<reference evidence="2 4" key="3">
    <citation type="submission" date="2019-07" db="EMBL/GenBank/DDBJ databases">
        <title>Active sludge and wastewater microbial communities from Klosterneuburg, Austria.</title>
        <authorList>
            <person name="Wagner M."/>
        </authorList>
    </citation>
    <scope>NUCLEOTIDE SEQUENCE [LARGE SCALE GENOMIC DNA]</scope>
    <source>
        <strain evidence="2 4">Nm2</strain>
    </source>
</reference>
<dbReference type="RefSeq" id="WP_046849381.1">
    <property type="nucleotide sequence ID" value="NZ_CP011451.1"/>
</dbReference>
<reference evidence="1 3" key="2">
    <citation type="journal article" date="2016" name="Genome Announc.">
        <title>Genome Sequence of Nitrosomonas communis Strain Nm2, a Mesophilic Ammonia-Oxidizing Bacterium Isolated from Mediterranean Soil.</title>
        <authorList>
            <person name="Kozlowski J.A."/>
            <person name="Kits K.D."/>
            <person name="Stein L.Y."/>
        </authorList>
    </citation>
    <scope>NUCLEOTIDE SEQUENCE [LARGE SCALE GENOMIC DNA]</scope>
    <source>
        <strain evidence="1 3">Nm2</strain>
    </source>
</reference>
<gene>
    <name evidence="1" type="ORF">AAW31_04905</name>
    <name evidence="2" type="ORF">BCL69_103836</name>
</gene>
<evidence type="ECO:0000313" key="4">
    <source>
        <dbReference type="Proteomes" id="UP000324176"/>
    </source>
</evidence>
<reference evidence="3" key="1">
    <citation type="submission" date="2015-05" db="EMBL/GenBank/DDBJ databases">
        <title>Draft genome of Nitrosomonas communis strain Nm2.</title>
        <authorList>
            <person name="Kozlowski J.A."/>
            <person name="Kits K.D."/>
            <person name="Stein L.Y."/>
        </authorList>
    </citation>
    <scope>NUCLEOTIDE SEQUENCE [LARGE SCALE GENOMIC DNA]</scope>
    <source>
        <strain evidence="3">Nm2</strain>
    </source>
</reference>
<dbReference type="Proteomes" id="UP000324176">
    <property type="component" value="Unassembled WGS sequence"/>
</dbReference>
<keyword evidence="3" id="KW-1185">Reference proteome</keyword>
<evidence type="ECO:0008006" key="5">
    <source>
        <dbReference type="Google" id="ProtNLM"/>
    </source>
</evidence>
<dbReference type="OrthoDB" id="9150066at2"/>
<accession>A0A0F7KEP1</accession>
<organism evidence="1 3">
    <name type="scientific">Nitrosomonas communis</name>
    <dbReference type="NCBI Taxonomy" id="44574"/>
    <lineage>
        <taxon>Bacteria</taxon>
        <taxon>Pseudomonadati</taxon>
        <taxon>Pseudomonadota</taxon>
        <taxon>Betaproteobacteria</taxon>
        <taxon>Nitrosomonadales</taxon>
        <taxon>Nitrosomonadaceae</taxon>
        <taxon>Nitrosomonas</taxon>
    </lineage>
</organism>
<dbReference type="KEGG" id="nco:AAW31_04905"/>
<evidence type="ECO:0000313" key="1">
    <source>
        <dbReference type="EMBL" id="AKH37292.1"/>
    </source>
</evidence>